<dbReference type="STRING" id="1246581.A0A2H9TJ23"/>
<comment type="catalytic activity">
    <reaction evidence="3">
        <text>a uridine in RNA = a pseudouridine in RNA</text>
        <dbReference type="Rhea" id="RHEA:48348"/>
        <dbReference type="Rhea" id="RHEA-COMP:12068"/>
        <dbReference type="Rhea" id="RHEA-COMP:12069"/>
        <dbReference type="ChEBI" id="CHEBI:65314"/>
        <dbReference type="ChEBI" id="CHEBI:65315"/>
    </reaction>
</comment>
<feature type="domain" description="Pseudouridine synthase RsuA/RluA-like" evidence="4">
    <location>
        <begin position="123"/>
        <end position="268"/>
    </location>
</feature>
<dbReference type="GO" id="GO:0009982">
    <property type="term" value="F:pseudouridine synthase activity"/>
    <property type="evidence" value="ECO:0007669"/>
    <property type="project" value="InterPro"/>
</dbReference>
<dbReference type="NCBIfam" id="TIGR00005">
    <property type="entry name" value="rluA_subfam"/>
    <property type="match status" value="1"/>
</dbReference>
<dbReference type="InterPro" id="IPR050188">
    <property type="entry name" value="RluA_PseudoU_synthase"/>
</dbReference>
<comment type="similarity">
    <text evidence="3">Belongs to the pseudouridine synthase RluA family.</text>
</comment>
<dbReference type="GO" id="GO:0003723">
    <property type="term" value="F:RNA binding"/>
    <property type="evidence" value="ECO:0007669"/>
    <property type="project" value="UniProtKB-KW"/>
</dbReference>
<dbReference type="Proteomes" id="UP000240830">
    <property type="component" value="Unassembled WGS sequence"/>
</dbReference>
<organism evidence="5 6">
    <name type="scientific">Paramicrosporidium saccamoebae</name>
    <dbReference type="NCBI Taxonomy" id="1246581"/>
    <lineage>
        <taxon>Eukaryota</taxon>
        <taxon>Fungi</taxon>
        <taxon>Fungi incertae sedis</taxon>
        <taxon>Cryptomycota</taxon>
        <taxon>Cryptomycota incertae sedis</taxon>
        <taxon>Paramicrosporidium</taxon>
    </lineage>
</organism>
<dbReference type="GO" id="GO:0000455">
    <property type="term" value="P:enzyme-directed rRNA pseudouridine synthesis"/>
    <property type="evidence" value="ECO:0007669"/>
    <property type="project" value="TreeGrafter"/>
</dbReference>
<keyword evidence="6" id="KW-1185">Reference proteome</keyword>
<evidence type="ECO:0000313" key="6">
    <source>
        <dbReference type="Proteomes" id="UP000240830"/>
    </source>
</evidence>
<accession>A0A2H9TJ23</accession>
<proteinExistence type="inferred from homology"/>
<dbReference type="SUPFAM" id="SSF55120">
    <property type="entry name" value="Pseudouridine synthase"/>
    <property type="match status" value="1"/>
</dbReference>
<evidence type="ECO:0000259" key="4">
    <source>
        <dbReference type="Pfam" id="PF00849"/>
    </source>
</evidence>
<evidence type="ECO:0000256" key="3">
    <source>
        <dbReference type="RuleBase" id="RU362028"/>
    </source>
</evidence>
<dbReference type="EMBL" id="MTSL01000168">
    <property type="protein sequence ID" value="PJF17630.1"/>
    <property type="molecule type" value="Genomic_DNA"/>
</dbReference>
<evidence type="ECO:0000256" key="2">
    <source>
        <dbReference type="PROSITE-ProRule" id="PRU00182"/>
    </source>
</evidence>
<protein>
    <recommendedName>
        <fullName evidence="3">Pseudouridine synthase</fullName>
        <ecNumber evidence="3">5.4.99.-</ecNumber>
    </recommendedName>
</protein>
<sequence length="373" mass="43445">MKRPAPKTLTARSNERLFEEVKPEYWFENGLRKVKPYYFEYQTYAKERWLGRTVLDVFLKEFRDRPARYYQEAIQRNLIMINGEACTLEQRVEQSDLISHRLHRHEPPVSSQPIRIIEQRDGLLVIDKPASIPAHPSGRYRFNTVVEILRHDHDLVHLSLINRLDRLTSGICILGTNSKAAEKLHQQMEDRQFTKEYIARVVGEFPAEKIVCSEPLRVIEHKLGLVTVDREGGKESETVFERISTNGAESVVRCRPLTGRTHQIRVHLRFLGHPIVNDHLYNNKVWPVKGEPDASELKMIARTLLEETKKLEDDALEIAINKEAGILCPECELSRPDPTPEQLCIYLHAYRYSCDAWSFETEMPSWSQLEQHD</sequence>
<evidence type="ECO:0000256" key="1">
    <source>
        <dbReference type="PIRSR" id="PIRSR606225-1"/>
    </source>
</evidence>
<feature type="active site" evidence="1">
    <location>
        <position position="165"/>
    </location>
</feature>
<gene>
    <name evidence="5" type="ORF">PSACC_02571</name>
</gene>
<dbReference type="EC" id="5.4.99.-" evidence="3"/>
<dbReference type="InterPro" id="IPR006145">
    <property type="entry name" value="PsdUridine_synth_RsuA/RluA"/>
</dbReference>
<keyword evidence="3" id="KW-0413">Isomerase</keyword>
<dbReference type="OrthoDB" id="424794at2759"/>
<dbReference type="InterPro" id="IPR006225">
    <property type="entry name" value="PsdUridine_synth_RluC/D"/>
</dbReference>
<dbReference type="Pfam" id="PF00849">
    <property type="entry name" value="PseudoU_synth_2"/>
    <property type="match status" value="1"/>
</dbReference>
<name>A0A2H9TJ23_9FUNG</name>
<keyword evidence="2" id="KW-0694">RNA-binding</keyword>
<dbReference type="InterPro" id="IPR020103">
    <property type="entry name" value="PsdUridine_synth_cat_dom_sf"/>
</dbReference>
<dbReference type="PANTHER" id="PTHR21600:SF40">
    <property type="entry name" value="PSEUDOURIDYLATE SYNTHASE RPUSD2"/>
    <property type="match status" value="1"/>
</dbReference>
<dbReference type="Gene3D" id="3.30.2350.10">
    <property type="entry name" value="Pseudouridine synthase"/>
    <property type="match status" value="1"/>
</dbReference>
<dbReference type="AlphaFoldDB" id="A0A2H9TJ23"/>
<dbReference type="CDD" id="cd02557">
    <property type="entry name" value="PseudoU_synth_ScRIB2"/>
    <property type="match status" value="1"/>
</dbReference>
<dbReference type="PANTHER" id="PTHR21600">
    <property type="entry name" value="MITOCHONDRIAL RNA PSEUDOURIDINE SYNTHASE"/>
    <property type="match status" value="1"/>
</dbReference>
<comment type="function">
    <text evidence="3">Responsible for synthesis of pseudouridine from uracil.</text>
</comment>
<dbReference type="PROSITE" id="PS50889">
    <property type="entry name" value="S4"/>
    <property type="match status" value="1"/>
</dbReference>
<evidence type="ECO:0000313" key="5">
    <source>
        <dbReference type="EMBL" id="PJF17630.1"/>
    </source>
</evidence>
<reference evidence="5 6" key="1">
    <citation type="submission" date="2016-10" db="EMBL/GenBank/DDBJ databases">
        <title>The genome of Paramicrosporidium saccamoebae is the missing link in understanding Cryptomycota and Microsporidia evolution.</title>
        <authorList>
            <person name="Quandt C.A."/>
            <person name="Beaudet D."/>
            <person name="Corsaro D."/>
            <person name="Michel R."/>
            <person name="Corradi N."/>
            <person name="James T."/>
        </authorList>
    </citation>
    <scope>NUCLEOTIDE SEQUENCE [LARGE SCALE GENOMIC DNA]</scope>
    <source>
        <strain evidence="5 6">KSL3</strain>
    </source>
</reference>
<comment type="caution">
    <text evidence="5">The sequence shown here is derived from an EMBL/GenBank/DDBJ whole genome shotgun (WGS) entry which is preliminary data.</text>
</comment>